<dbReference type="EMBL" id="PYAT01000001">
    <property type="protein sequence ID" value="PSL41920.1"/>
    <property type="molecule type" value="Genomic_DNA"/>
</dbReference>
<organism evidence="2 3">
    <name type="scientific">Planomicrobium soli</name>
    <dbReference type="NCBI Taxonomy" id="1176648"/>
    <lineage>
        <taxon>Bacteria</taxon>
        <taxon>Bacillati</taxon>
        <taxon>Bacillota</taxon>
        <taxon>Bacilli</taxon>
        <taxon>Bacillales</taxon>
        <taxon>Caryophanaceae</taxon>
        <taxon>Planomicrobium</taxon>
    </lineage>
</organism>
<evidence type="ECO:0000313" key="2">
    <source>
        <dbReference type="EMBL" id="PSL41920.1"/>
    </source>
</evidence>
<dbReference type="AlphaFoldDB" id="A0A2P8H6U8"/>
<sequence>MYLLTACSAPGPTEQDPAGGNSTQETTTSTSEPEANATGLDIPWAINKSGDGFYISERPGTVAFVNAAGKLTRQEVKFADPLATVPEAGFLGFVLKMILPIRKKRMAIMFMKKMGNR</sequence>
<evidence type="ECO:0000313" key="3">
    <source>
        <dbReference type="Proteomes" id="UP000242682"/>
    </source>
</evidence>
<accession>A0A2P8H6U8</accession>
<dbReference type="Proteomes" id="UP000242682">
    <property type="component" value="Unassembled WGS sequence"/>
</dbReference>
<comment type="caution">
    <text evidence="2">The sequence shown here is derived from an EMBL/GenBank/DDBJ whole genome shotgun (WGS) entry which is preliminary data.</text>
</comment>
<feature type="compositionally biased region" description="Low complexity" evidence="1">
    <location>
        <begin position="22"/>
        <end position="34"/>
    </location>
</feature>
<proteinExistence type="predicted"/>
<protein>
    <submittedName>
        <fullName evidence="2">Uncharacterized protein</fullName>
    </submittedName>
</protein>
<keyword evidence="3" id="KW-1185">Reference proteome</keyword>
<evidence type="ECO:0000256" key="1">
    <source>
        <dbReference type="SAM" id="MobiDB-lite"/>
    </source>
</evidence>
<feature type="region of interest" description="Disordered" evidence="1">
    <location>
        <begin position="6"/>
        <end position="41"/>
    </location>
</feature>
<reference evidence="2 3" key="1">
    <citation type="submission" date="2018-03" db="EMBL/GenBank/DDBJ databases">
        <title>Genomic Encyclopedia of Type Strains, Phase III (KMG-III): the genomes of soil and plant-associated and newly described type strains.</title>
        <authorList>
            <person name="Whitman W."/>
        </authorList>
    </citation>
    <scope>NUCLEOTIDE SEQUENCE [LARGE SCALE GENOMIC DNA]</scope>
    <source>
        <strain evidence="2 3">CGMCC 1.12259</strain>
    </source>
</reference>
<gene>
    <name evidence="2" type="ORF">B0H99_101166</name>
</gene>
<name>A0A2P8H6U8_9BACL</name>